<dbReference type="Proteomes" id="UP001590951">
    <property type="component" value="Unassembled WGS sequence"/>
</dbReference>
<feature type="compositionally biased region" description="Gly residues" evidence="1">
    <location>
        <begin position="180"/>
        <end position="197"/>
    </location>
</feature>
<organism evidence="2 3">
    <name type="scientific">Lepraria finkii</name>
    <dbReference type="NCBI Taxonomy" id="1340010"/>
    <lineage>
        <taxon>Eukaryota</taxon>
        <taxon>Fungi</taxon>
        <taxon>Dikarya</taxon>
        <taxon>Ascomycota</taxon>
        <taxon>Pezizomycotina</taxon>
        <taxon>Lecanoromycetes</taxon>
        <taxon>OSLEUM clade</taxon>
        <taxon>Lecanoromycetidae</taxon>
        <taxon>Lecanorales</taxon>
        <taxon>Lecanorineae</taxon>
        <taxon>Stereocaulaceae</taxon>
        <taxon>Lepraria</taxon>
    </lineage>
</organism>
<name>A0ABR4AIX5_9LECA</name>
<gene>
    <name evidence="2" type="ORF">ABVK25_012211</name>
</gene>
<evidence type="ECO:0000313" key="3">
    <source>
        <dbReference type="Proteomes" id="UP001590951"/>
    </source>
</evidence>
<sequence>MELKPPPEGLQASTLEELIIKVQEHAGKEGYAVIKKQGSHNKRKSHTEQAFDNSTRREPSGFEYIRRSEETVAATQQGSTQQGSTQQGSIQARDGNTTITAEPASGRDVQLPQHLAAQEAEEQEVDAEANAFFTTSAGEGRGRGGAREQGLKSLLAYPPRRRGGTRQRGVFAATTSRGGATRGGATRGGATRGGATRGGAIPVWQRSGQAMFGGYGVFDPAAW</sequence>
<evidence type="ECO:0000256" key="1">
    <source>
        <dbReference type="SAM" id="MobiDB-lite"/>
    </source>
</evidence>
<evidence type="ECO:0000313" key="2">
    <source>
        <dbReference type="EMBL" id="KAL2045120.1"/>
    </source>
</evidence>
<feature type="region of interest" description="Disordered" evidence="1">
    <location>
        <begin position="31"/>
        <end position="109"/>
    </location>
</feature>
<protein>
    <submittedName>
        <fullName evidence="2">Uncharacterized protein</fullName>
    </submittedName>
</protein>
<comment type="caution">
    <text evidence="2">The sequence shown here is derived from an EMBL/GenBank/DDBJ whole genome shotgun (WGS) entry which is preliminary data.</text>
</comment>
<keyword evidence="3" id="KW-1185">Reference proteome</keyword>
<feature type="region of interest" description="Disordered" evidence="1">
    <location>
        <begin position="158"/>
        <end position="202"/>
    </location>
</feature>
<accession>A0ABR4AIX5</accession>
<dbReference type="EMBL" id="JBHFEH010000162">
    <property type="protein sequence ID" value="KAL2045120.1"/>
    <property type="molecule type" value="Genomic_DNA"/>
</dbReference>
<reference evidence="2 3" key="1">
    <citation type="submission" date="2024-09" db="EMBL/GenBank/DDBJ databases">
        <title>Rethinking Asexuality: The Enigmatic Case of Functional Sexual Genes in Lepraria (Stereocaulaceae).</title>
        <authorList>
            <person name="Doellman M."/>
            <person name="Sun Y."/>
            <person name="Barcenas-Pena A."/>
            <person name="Lumbsch H.T."/>
            <person name="Grewe F."/>
        </authorList>
    </citation>
    <scope>NUCLEOTIDE SEQUENCE [LARGE SCALE GENOMIC DNA]</scope>
    <source>
        <strain evidence="2 3">Grewe 0041</strain>
    </source>
</reference>
<feature type="compositionally biased region" description="Low complexity" evidence="1">
    <location>
        <begin position="73"/>
        <end position="92"/>
    </location>
</feature>
<proteinExistence type="predicted"/>
<feature type="compositionally biased region" description="Basic and acidic residues" evidence="1">
    <location>
        <begin position="46"/>
        <end position="70"/>
    </location>
</feature>
<feature type="compositionally biased region" description="Low complexity" evidence="1">
    <location>
        <begin position="167"/>
        <end position="179"/>
    </location>
</feature>